<keyword evidence="2" id="KW-1185">Reference proteome</keyword>
<evidence type="ECO:0000313" key="1">
    <source>
        <dbReference type="EMBL" id="PAV66397.1"/>
    </source>
</evidence>
<proteinExistence type="predicted"/>
<sequence length="161" mass="18253">MVGIEKLEGDRSKANLVHPLFLVVERNIEGPHEIWFDQDGNASISFATDEDATIFKLAMDGIGLTLDDLDFTDMDDDLSPLPLYRPRYQPKGWWTPTPCEDFHLDLPDFRDGAERTRYMVTQMARAVTADDDAPVHPYAGRLVSLNELLDAMDDPTLRDMP</sequence>
<evidence type="ECO:0000313" key="2">
    <source>
        <dbReference type="Proteomes" id="UP000218231"/>
    </source>
</evidence>
<protein>
    <submittedName>
        <fullName evidence="1">Uncharacterized protein</fullName>
    </submittedName>
</protein>
<dbReference type="Proteomes" id="UP000218231">
    <property type="component" value="Unassembled WGS sequence"/>
</dbReference>
<dbReference type="EMBL" id="LIAE01010104">
    <property type="protein sequence ID" value="PAV66397.1"/>
    <property type="molecule type" value="Genomic_DNA"/>
</dbReference>
<reference evidence="1 2" key="1">
    <citation type="journal article" date="2017" name="Curr. Biol.">
        <title>Genome architecture and evolution of a unichromosomal asexual nematode.</title>
        <authorList>
            <person name="Fradin H."/>
            <person name="Zegar C."/>
            <person name="Gutwein M."/>
            <person name="Lucas J."/>
            <person name="Kovtun M."/>
            <person name="Corcoran D."/>
            <person name="Baugh L.R."/>
            <person name="Kiontke K."/>
            <person name="Gunsalus K."/>
            <person name="Fitch D.H."/>
            <person name="Piano F."/>
        </authorList>
    </citation>
    <scope>NUCLEOTIDE SEQUENCE [LARGE SCALE GENOMIC DNA]</scope>
    <source>
        <strain evidence="1">PF1309</strain>
    </source>
</reference>
<accession>A0A2A2JXG7</accession>
<comment type="caution">
    <text evidence="1">The sequence shown here is derived from an EMBL/GenBank/DDBJ whole genome shotgun (WGS) entry which is preliminary data.</text>
</comment>
<gene>
    <name evidence="1" type="ORF">WR25_15778</name>
</gene>
<name>A0A2A2JXG7_9BILA</name>
<dbReference type="AlphaFoldDB" id="A0A2A2JXG7"/>
<organism evidence="1 2">
    <name type="scientific">Diploscapter pachys</name>
    <dbReference type="NCBI Taxonomy" id="2018661"/>
    <lineage>
        <taxon>Eukaryota</taxon>
        <taxon>Metazoa</taxon>
        <taxon>Ecdysozoa</taxon>
        <taxon>Nematoda</taxon>
        <taxon>Chromadorea</taxon>
        <taxon>Rhabditida</taxon>
        <taxon>Rhabditina</taxon>
        <taxon>Rhabditomorpha</taxon>
        <taxon>Rhabditoidea</taxon>
        <taxon>Rhabditidae</taxon>
        <taxon>Diploscapter</taxon>
    </lineage>
</organism>